<dbReference type="Proteomes" id="UP001620409">
    <property type="component" value="Unassembled WGS sequence"/>
</dbReference>
<organism evidence="1 2">
    <name type="scientific">Dyella humi</name>
    <dbReference type="NCBI Taxonomy" id="1770547"/>
    <lineage>
        <taxon>Bacteria</taxon>
        <taxon>Pseudomonadati</taxon>
        <taxon>Pseudomonadota</taxon>
        <taxon>Gammaproteobacteria</taxon>
        <taxon>Lysobacterales</taxon>
        <taxon>Rhodanobacteraceae</taxon>
        <taxon>Dyella</taxon>
    </lineage>
</organism>
<evidence type="ECO:0000313" key="1">
    <source>
        <dbReference type="EMBL" id="MFK2853932.1"/>
    </source>
</evidence>
<comment type="caution">
    <text evidence="1">The sequence shown here is derived from an EMBL/GenBank/DDBJ whole genome shotgun (WGS) entry which is preliminary data.</text>
</comment>
<name>A0ABW8IFL1_9GAMM</name>
<reference evidence="1 2" key="1">
    <citation type="submission" date="2020-10" db="EMBL/GenBank/DDBJ databases">
        <title>Phylogeny of dyella-like bacteria.</title>
        <authorList>
            <person name="Fu J."/>
        </authorList>
    </citation>
    <scope>NUCLEOTIDE SEQUENCE [LARGE SCALE GENOMIC DNA]</scope>
    <source>
        <strain evidence="1 2">DHG40</strain>
    </source>
</reference>
<dbReference type="RefSeq" id="WP_380007492.1">
    <property type="nucleotide sequence ID" value="NZ_JADIKI010000022.1"/>
</dbReference>
<proteinExistence type="predicted"/>
<accession>A0ABW8IFL1</accession>
<dbReference type="EMBL" id="JADIKI010000022">
    <property type="protein sequence ID" value="MFK2853932.1"/>
    <property type="molecule type" value="Genomic_DNA"/>
</dbReference>
<gene>
    <name evidence="1" type="ORF">ISP18_04955</name>
</gene>
<sequence>MKIEIDFSIFDSPVSAYGNVTGQVSVYGAPEIGSYIDFIGSAGRIIADGFSGALRVDHITPVPSVGSVIYGLEDVVVPSPNVAKELGRRLSDEMDLFVVDYDRPA</sequence>
<evidence type="ECO:0000313" key="2">
    <source>
        <dbReference type="Proteomes" id="UP001620409"/>
    </source>
</evidence>
<protein>
    <submittedName>
        <fullName evidence="1">Uncharacterized protein</fullName>
    </submittedName>
</protein>
<keyword evidence="2" id="KW-1185">Reference proteome</keyword>